<keyword evidence="5" id="KW-1185">Reference proteome</keyword>
<dbReference type="SUPFAM" id="SSF51735">
    <property type="entry name" value="NAD(P)-binding Rossmann-fold domains"/>
    <property type="match status" value="1"/>
</dbReference>
<name>A0A8E2F7Y5_9PEZI</name>
<organism evidence="4 5">
    <name type="scientific">Glonium stellatum</name>
    <dbReference type="NCBI Taxonomy" id="574774"/>
    <lineage>
        <taxon>Eukaryota</taxon>
        <taxon>Fungi</taxon>
        <taxon>Dikarya</taxon>
        <taxon>Ascomycota</taxon>
        <taxon>Pezizomycotina</taxon>
        <taxon>Dothideomycetes</taxon>
        <taxon>Pleosporomycetidae</taxon>
        <taxon>Gloniales</taxon>
        <taxon>Gloniaceae</taxon>
        <taxon>Glonium</taxon>
    </lineage>
</organism>
<reference evidence="4 5" key="1">
    <citation type="journal article" date="2016" name="Nat. Commun.">
        <title>Ectomycorrhizal ecology is imprinted in the genome of the dominant symbiotic fungus Cenococcum geophilum.</title>
        <authorList>
            <consortium name="DOE Joint Genome Institute"/>
            <person name="Peter M."/>
            <person name="Kohler A."/>
            <person name="Ohm R.A."/>
            <person name="Kuo A."/>
            <person name="Krutzmann J."/>
            <person name="Morin E."/>
            <person name="Arend M."/>
            <person name="Barry K.W."/>
            <person name="Binder M."/>
            <person name="Choi C."/>
            <person name="Clum A."/>
            <person name="Copeland A."/>
            <person name="Grisel N."/>
            <person name="Haridas S."/>
            <person name="Kipfer T."/>
            <person name="LaButti K."/>
            <person name="Lindquist E."/>
            <person name="Lipzen A."/>
            <person name="Maire R."/>
            <person name="Meier B."/>
            <person name="Mihaltcheva S."/>
            <person name="Molinier V."/>
            <person name="Murat C."/>
            <person name="Poggeler S."/>
            <person name="Quandt C.A."/>
            <person name="Sperisen C."/>
            <person name="Tritt A."/>
            <person name="Tisserant E."/>
            <person name="Crous P.W."/>
            <person name="Henrissat B."/>
            <person name="Nehls U."/>
            <person name="Egli S."/>
            <person name="Spatafora J.W."/>
            <person name="Grigoriev I.V."/>
            <person name="Martin F.M."/>
        </authorList>
    </citation>
    <scope>NUCLEOTIDE SEQUENCE [LARGE SCALE GENOMIC DNA]</scope>
    <source>
        <strain evidence="4 5">CBS 207.34</strain>
    </source>
</reference>
<dbReference type="Gene3D" id="3.40.50.720">
    <property type="entry name" value="NAD(P)-binding Rossmann-like Domain"/>
    <property type="match status" value="1"/>
</dbReference>
<dbReference type="Pfam" id="PF00106">
    <property type="entry name" value="adh_short"/>
    <property type="match status" value="1"/>
</dbReference>
<evidence type="ECO:0000256" key="3">
    <source>
        <dbReference type="ARBA" id="ARBA00023002"/>
    </source>
</evidence>
<dbReference type="PANTHER" id="PTHR24320:SF236">
    <property type="entry name" value="SHORT-CHAIN DEHYDROGENASE-RELATED"/>
    <property type="match status" value="1"/>
</dbReference>
<dbReference type="EMBL" id="KV748928">
    <property type="protein sequence ID" value="OCL12084.1"/>
    <property type="molecule type" value="Genomic_DNA"/>
</dbReference>
<keyword evidence="2" id="KW-0521">NADP</keyword>
<dbReference type="PANTHER" id="PTHR24320">
    <property type="entry name" value="RETINOL DEHYDROGENASE"/>
    <property type="match status" value="1"/>
</dbReference>
<evidence type="ECO:0000313" key="4">
    <source>
        <dbReference type="EMBL" id="OCL12084.1"/>
    </source>
</evidence>
<dbReference type="PRINTS" id="PR00081">
    <property type="entry name" value="GDHRDH"/>
</dbReference>
<gene>
    <name evidence="4" type="ORF">AOQ84DRAFT_312792</name>
</gene>
<protein>
    <submittedName>
        <fullName evidence="4">NAD(P)-binding protein</fullName>
    </submittedName>
</protein>
<dbReference type="Proteomes" id="UP000250140">
    <property type="component" value="Unassembled WGS sequence"/>
</dbReference>
<dbReference type="GO" id="GO:0016491">
    <property type="term" value="F:oxidoreductase activity"/>
    <property type="evidence" value="ECO:0007669"/>
    <property type="project" value="UniProtKB-KW"/>
</dbReference>
<accession>A0A8E2F7Y5</accession>
<keyword evidence="3" id="KW-0560">Oxidoreductase</keyword>
<evidence type="ECO:0000256" key="1">
    <source>
        <dbReference type="ARBA" id="ARBA00006484"/>
    </source>
</evidence>
<comment type="similarity">
    <text evidence="1">Belongs to the short-chain dehydrogenases/reductases (SDR) family.</text>
</comment>
<dbReference type="InterPro" id="IPR036291">
    <property type="entry name" value="NAD(P)-bd_dom_sf"/>
</dbReference>
<sequence length="326" mass="35631">MAGAFFKQTYFIPKPTLTEENLPDQSGKVHIVTGGYAGVGLELTKILFQKNATIYAAGRSKDKANRAIEVIKNEFPNSTGRVEFLQLDLEDLSTIKRSAEEFLSKEPRLDVLVNNAGIMVPPAGSKTRQGYDLQMGVNCIGPFLFTQLLLPILRKTAATAPAGSVRITWASSLAADLSAPKGGVDIDEDGMPKVHKSPELNYGQSKSGNVMFAVEAARRYGKDGIISTAWNPGHLKSELSRTAGLSQTIFIKLLANPPKLGGYTELYASWSPDITLENNGAYVIPWGRIGQYNSALTKAIKPEAEGGEGRARKFWDWCERETENYI</sequence>
<proteinExistence type="inferred from homology"/>
<evidence type="ECO:0000256" key="2">
    <source>
        <dbReference type="ARBA" id="ARBA00022857"/>
    </source>
</evidence>
<evidence type="ECO:0000313" key="5">
    <source>
        <dbReference type="Proteomes" id="UP000250140"/>
    </source>
</evidence>
<dbReference type="OrthoDB" id="191139at2759"/>
<dbReference type="AlphaFoldDB" id="A0A8E2F7Y5"/>
<dbReference type="InterPro" id="IPR002347">
    <property type="entry name" value="SDR_fam"/>
</dbReference>